<evidence type="ECO:0000313" key="5">
    <source>
        <dbReference type="Proteomes" id="UP001495910"/>
    </source>
</evidence>
<accession>A0ABU9PQN4</accession>
<dbReference type="Pfam" id="PF12167">
    <property type="entry name" value="Arm-DNA-bind_2"/>
    <property type="match status" value="1"/>
</dbReference>
<sequence length="377" mass="43331">MGRARGVELREKSIRVVFIWRGKQRREKLDLQPTPANIKYAERLVAEIKSKISVGTFDYAATFPNSPHAAESTTDTPTFADACELYLETKGRLAGATQSQYKNALEFWKRKFGADTRINLITHGKIAAAVGGHPWPSAKLCNNYLIPLRGTFLLAGRDMRDVVNPIEGIENSKHQKTPPDPLTIVEMERILADMTERFDRQVTHYFIFAFLTGMRPEEIIALRWDDIDWNNRTICVSRAKTFKGGLKDLKTSEVRDVDLVDRAVNMLQAQKRFTYMKRAEIFENPVTDRPWHDERSQRDHYWKPCLKKLGIRARRAYQTRHTYATTALMAGVNPAYIARQLGHANAKMLFTVYAKWIDAADRGREKAKMEAVLRFHS</sequence>
<dbReference type="PANTHER" id="PTHR30349">
    <property type="entry name" value="PHAGE INTEGRASE-RELATED"/>
    <property type="match status" value="1"/>
</dbReference>
<dbReference type="SUPFAM" id="SSF56349">
    <property type="entry name" value="DNA breaking-rejoining enzymes"/>
    <property type="match status" value="1"/>
</dbReference>
<gene>
    <name evidence="4" type="ORF">V8G57_02780</name>
</gene>
<dbReference type="EMBL" id="JBANDC010000002">
    <property type="protein sequence ID" value="MEM4986305.1"/>
    <property type="molecule type" value="Genomic_DNA"/>
</dbReference>
<dbReference type="RefSeq" id="WP_342828127.1">
    <property type="nucleotide sequence ID" value="NZ_JBANDC010000002.1"/>
</dbReference>
<keyword evidence="5" id="KW-1185">Reference proteome</keyword>
<feature type="domain" description="Tyr recombinase" evidence="3">
    <location>
        <begin position="177"/>
        <end position="368"/>
    </location>
</feature>
<dbReference type="InterPro" id="IPR013762">
    <property type="entry name" value="Integrase-like_cat_sf"/>
</dbReference>
<dbReference type="InterPro" id="IPR022000">
    <property type="entry name" value="Min27-like_integrase_DNA_bind"/>
</dbReference>
<reference evidence="4 5" key="1">
    <citation type="submission" date="2024-02" db="EMBL/GenBank/DDBJ databases">
        <title>Draft genome sequence of Collimonas sp. strain H4R21, an effective mineral-weathering bacterial strain isolated from the beech rhizosphere.</title>
        <authorList>
            <person name="Morin E."/>
            <person name="Uroz S."/>
            <person name="Leveau J.H.J."/>
            <person name="Kumar R."/>
            <person name="Rey M.W."/>
            <person name="Pham J."/>
        </authorList>
    </citation>
    <scope>NUCLEOTIDE SEQUENCE [LARGE SCALE GENOMIC DNA]</scope>
    <source>
        <strain evidence="4 5">H4R21</strain>
    </source>
</reference>
<evidence type="ECO:0000259" key="3">
    <source>
        <dbReference type="PROSITE" id="PS51898"/>
    </source>
</evidence>
<keyword evidence="1" id="KW-0229">DNA integration</keyword>
<evidence type="ECO:0000256" key="2">
    <source>
        <dbReference type="ARBA" id="ARBA00023172"/>
    </source>
</evidence>
<comment type="caution">
    <text evidence="4">The sequence shown here is derived from an EMBL/GenBank/DDBJ whole genome shotgun (WGS) entry which is preliminary data.</text>
</comment>
<dbReference type="PROSITE" id="PS51898">
    <property type="entry name" value="TYR_RECOMBINASE"/>
    <property type="match status" value="1"/>
</dbReference>
<dbReference type="Pfam" id="PF00589">
    <property type="entry name" value="Phage_integrase"/>
    <property type="match status" value="1"/>
</dbReference>
<dbReference type="CDD" id="cd01189">
    <property type="entry name" value="INT_ICEBs1_C_like"/>
    <property type="match status" value="1"/>
</dbReference>
<dbReference type="InterPro" id="IPR050090">
    <property type="entry name" value="Tyrosine_recombinase_XerCD"/>
</dbReference>
<name>A0ABU9PQN4_9BURK</name>
<evidence type="ECO:0000256" key="1">
    <source>
        <dbReference type="ARBA" id="ARBA00022908"/>
    </source>
</evidence>
<keyword evidence="2" id="KW-0233">DNA recombination</keyword>
<dbReference type="InterPro" id="IPR011010">
    <property type="entry name" value="DNA_brk_join_enz"/>
</dbReference>
<proteinExistence type="predicted"/>
<dbReference type="Proteomes" id="UP001495910">
    <property type="component" value="Unassembled WGS sequence"/>
</dbReference>
<evidence type="ECO:0000313" key="4">
    <source>
        <dbReference type="EMBL" id="MEM4986305.1"/>
    </source>
</evidence>
<protein>
    <submittedName>
        <fullName evidence="4">Site-specific integrase</fullName>
    </submittedName>
</protein>
<dbReference type="PANTHER" id="PTHR30349:SF36">
    <property type="entry name" value="PROPHAGE INTEGRASE INTR-RELATED"/>
    <property type="match status" value="1"/>
</dbReference>
<dbReference type="Gene3D" id="1.10.443.10">
    <property type="entry name" value="Intergrase catalytic core"/>
    <property type="match status" value="1"/>
</dbReference>
<organism evidence="4 5">
    <name type="scientific">Collimonas rhizosphaerae</name>
    <dbReference type="NCBI Taxonomy" id="3126357"/>
    <lineage>
        <taxon>Bacteria</taxon>
        <taxon>Pseudomonadati</taxon>
        <taxon>Pseudomonadota</taxon>
        <taxon>Betaproteobacteria</taxon>
        <taxon>Burkholderiales</taxon>
        <taxon>Oxalobacteraceae</taxon>
        <taxon>Collimonas</taxon>
    </lineage>
</organism>
<dbReference type="InterPro" id="IPR002104">
    <property type="entry name" value="Integrase_catalytic"/>
</dbReference>